<feature type="domain" description="DUF4179" evidence="1">
    <location>
        <begin position="58"/>
        <end position="142"/>
    </location>
</feature>
<evidence type="ECO:0000259" key="1">
    <source>
        <dbReference type="Pfam" id="PF13786"/>
    </source>
</evidence>
<dbReference type="InterPro" id="IPR040680">
    <property type="entry name" value="DUF5643"/>
</dbReference>
<gene>
    <name evidence="3" type="ORF">B9T62_33975</name>
</gene>
<dbReference type="EMBL" id="CP021780">
    <property type="protein sequence ID" value="ASA25304.1"/>
    <property type="molecule type" value="Genomic_DNA"/>
</dbReference>
<name>A0A2Z2KGI1_9BACL</name>
<evidence type="ECO:0000259" key="2">
    <source>
        <dbReference type="Pfam" id="PF18705"/>
    </source>
</evidence>
<organism evidence="3 4">
    <name type="scientific">Paenibacillus donghaensis</name>
    <dbReference type="NCBI Taxonomy" id="414771"/>
    <lineage>
        <taxon>Bacteria</taxon>
        <taxon>Bacillati</taxon>
        <taxon>Bacillota</taxon>
        <taxon>Bacilli</taxon>
        <taxon>Bacillales</taxon>
        <taxon>Paenibacillaceae</taxon>
        <taxon>Paenibacillus</taxon>
    </lineage>
</organism>
<dbReference type="Proteomes" id="UP000249890">
    <property type="component" value="Chromosome"/>
</dbReference>
<dbReference type="Pfam" id="PF13786">
    <property type="entry name" value="DUF4179"/>
    <property type="match status" value="1"/>
</dbReference>
<dbReference type="Gene3D" id="2.60.40.1630">
    <property type="entry name" value="bacillus anthracis domain"/>
    <property type="match status" value="1"/>
</dbReference>
<accession>A0A2Z2KGI1</accession>
<dbReference type="Pfam" id="PF18705">
    <property type="entry name" value="DUF5643"/>
    <property type="match status" value="1"/>
</dbReference>
<protein>
    <submittedName>
        <fullName evidence="3">Tat pathway signal protein</fullName>
    </submittedName>
</protein>
<dbReference type="InterPro" id="IPR025436">
    <property type="entry name" value="DUF4179"/>
</dbReference>
<dbReference type="AlphaFoldDB" id="A0A2Z2KGI1"/>
<proteinExistence type="predicted"/>
<evidence type="ECO:0000313" key="3">
    <source>
        <dbReference type="EMBL" id="ASA25304.1"/>
    </source>
</evidence>
<dbReference type="OrthoDB" id="2656278at2"/>
<reference evidence="3 4" key="1">
    <citation type="submission" date="2017-06" db="EMBL/GenBank/DDBJ databases">
        <title>Complete genome sequence of Paenibacillus donghaensis KCTC 13049T isolated from East Sea sediment, South Korea.</title>
        <authorList>
            <person name="Jung B.K."/>
            <person name="Hong S.-J."/>
            <person name="Shin J.-H."/>
        </authorList>
    </citation>
    <scope>NUCLEOTIDE SEQUENCE [LARGE SCALE GENOMIC DNA]</scope>
    <source>
        <strain evidence="3 4">KCTC 13049</strain>
    </source>
</reference>
<sequence>MGPLPEQREFAEINTLENMLRESSFSRPSMSKQIMNRIGEIEMNREPKKTGFSVLKKSVVAASVTAMLGAGVLGTGFVSPAMADALKKIPGFGVIYNGTSDQAVESARSQGILSDPKQSVTHNGITLKLATYLYDGTRLSFVLEREGVDLENMALPLILKDAPEAQLPKGYIEGADNLTLLADGQEIKYTSGGFGDVPYQQKTSFKGELTGGLSLPDQFELTIRAKVTQVSEPFEFKVPVQIDNKALVLKPNISKSDGLFSYTVQELYISPLTTRLVLDSKGAVPQTSEQTGEYSASRVYYEIVDDQGNELEQHTLGYFNSKPGTAYHLDELYAPFVGTPKSITIKPFTFTVKNNDWSVVGEKKDSKGNHLPGKDSLGTRTYLKDLEMTLPVNR</sequence>
<dbReference type="KEGG" id="pdh:B9T62_33975"/>
<evidence type="ECO:0000313" key="4">
    <source>
        <dbReference type="Proteomes" id="UP000249890"/>
    </source>
</evidence>
<keyword evidence="4" id="KW-1185">Reference proteome</keyword>
<feature type="domain" description="DUF5643" evidence="2">
    <location>
        <begin position="248"/>
        <end position="361"/>
    </location>
</feature>